<dbReference type="STRING" id="1782.AWC18_14590"/>
<feature type="transmembrane region" description="Helical" evidence="1">
    <location>
        <begin position="204"/>
        <end position="226"/>
    </location>
</feature>
<feature type="transmembrane region" description="Helical" evidence="1">
    <location>
        <begin position="169"/>
        <end position="192"/>
    </location>
</feature>
<reference evidence="3 4" key="1">
    <citation type="submission" date="2016-01" db="EMBL/GenBank/DDBJ databases">
        <title>The new phylogeny of the genus Mycobacterium.</title>
        <authorList>
            <person name="Tarcisio F."/>
            <person name="Conor M."/>
            <person name="Antonella G."/>
            <person name="Elisabetta G."/>
            <person name="Giulia F.S."/>
            <person name="Sara T."/>
            <person name="Anna F."/>
            <person name="Clotilde B."/>
            <person name="Roberto B."/>
            <person name="Veronica D.S."/>
            <person name="Fabio R."/>
            <person name="Monica P."/>
            <person name="Olivier J."/>
            <person name="Enrico T."/>
            <person name="Nicola S."/>
        </authorList>
    </citation>
    <scope>NUCLEOTIDE SEQUENCE [LARGE SCALE GENOMIC DNA]</scope>
    <source>
        <strain evidence="3 4">DSM 44164</strain>
    </source>
</reference>
<feature type="domain" description="CAAX prenyl protease 2/Lysostaphin resistance protein A-like" evidence="2">
    <location>
        <begin position="132"/>
        <end position="216"/>
    </location>
</feature>
<accession>A0A1X1Z6T0</accession>
<comment type="caution">
    <text evidence="3">The sequence shown here is derived from an EMBL/GenBank/DDBJ whole genome shotgun (WGS) entry which is preliminary data.</text>
</comment>
<protein>
    <submittedName>
        <fullName evidence="3">Abortive infection protein</fullName>
    </submittedName>
</protein>
<feature type="transmembrane region" description="Helical" evidence="1">
    <location>
        <begin position="89"/>
        <end position="110"/>
    </location>
</feature>
<feature type="transmembrane region" description="Helical" evidence="1">
    <location>
        <begin position="28"/>
        <end position="47"/>
    </location>
</feature>
<evidence type="ECO:0000313" key="4">
    <source>
        <dbReference type="Proteomes" id="UP000193108"/>
    </source>
</evidence>
<dbReference type="Pfam" id="PF02517">
    <property type="entry name" value="Rce1-like"/>
    <property type="match status" value="1"/>
</dbReference>
<dbReference type="GO" id="GO:0004175">
    <property type="term" value="F:endopeptidase activity"/>
    <property type="evidence" value="ECO:0007669"/>
    <property type="project" value="UniProtKB-ARBA"/>
</dbReference>
<sequence length="228" mass="23691">MASLISAFRSGPSEPVEPPAVQRRRRRIVVVVLVLGAALLGVSLTRVPGDPSFYWLTTAMAVVWGGGALVSGPLRLGWVSAPGRRRRPILMGVGIGGALGAVFIAGSLGAREIEVIAEPIGRVLSYAHDGHLGMLVVVTVLNGVAEELFFRGALYSALGHTRPLLYSTVLYTVATSVSGNAALGIAAVVLGTVCALERRATGGVLAPVLTHLVWGLVMMLVLPPLFAA</sequence>
<keyword evidence="1" id="KW-0812">Transmembrane</keyword>
<keyword evidence="4" id="KW-1185">Reference proteome</keyword>
<name>A0A1X1Z6T0_MYCNO</name>
<gene>
    <name evidence="3" type="ORF">AWC18_14590</name>
</gene>
<feature type="transmembrane region" description="Helical" evidence="1">
    <location>
        <begin position="53"/>
        <end position="77"/>
    </location>
</feature>
<keyword evidence="1" id="KW-0472">Membrane</keyword>
<proteinExistence type="predicted"/>
<dbReference type="Proteomes" id="UP000193108">
    <property type="component" value="Unassembled WGS sequence"/>
</dbReference>
<evidence type="ECO:0000313" key="3">
    <source>
        <dbReference type="EMBL" id="ORW19052.1"/>
    </source>
</evidence>
<dbReference type="GO" id="GO:0080120">
    <property type="term" value="P:CAAX-box protein maturation"/>
    <property type="evidence" value="ECO:0007669"/>
    <property type="project" value="UniProtKB-ARBA"/>
</dbReference>
<dbReference type="AlphaFoldDB" id="A0A1X1Z6T0"/>
<evidence type="ECO:0000256" key="1">
    <source>
        <dbReference type="SAM" id="Phobius"/>
    </source>
</evidence>
<dbReference type="InterPro" id="IPR003675">
    <property type="entry name" value="Rce1/LyrA-like_dom"/>
</dbReference>
<dbReference type="EMBL" id="LQPI01000053">
    <property type="protein sequence ID" value="ORW19052.1"/>
    <property type="molecule type" value="Genomic_DNA"/>
</dbReference>
<evidence type="ECO:0000259" key="2">
    <source>
        <dbReference type="Pfam" id="PF02517"/>
    </source>
</evidence>
<keyword evidence="1" id="KW-1133">Transmembrane helix</keyword>
<organism evidence="3 4">
    <name type="scientific">Mycolicibacter nonchromogenicus</name>
    <name type="common">Mycobacterium nonchromogenicum</name>
    <dbReference type="NCBI Taxonomy" id="1782"/>
    <lineage>
        <taxon>Bacteria</taxon>
        <taxon>Bacillati</taxon>
        <taxon>Actinomycetota</taxon>
        <taxon>Actinomycetes</taxon>
        <taxon>Mycobacteriales</taxon>
        <taxon>Mycobacteriaceae</taxon>
        <taxon>Mycolicibacter</taxon>
    </lineage>
</organism>